<dbReference type="RefSeq" id="XP_042997929.1">
    <property type="nucleotide sequence ID" value="XM_043141995.1"/>
</dbReference>
<sequence>MTFISDFFGLYAKSSYFAPCIPCTAKTEISVTGLRRDKRKWCSQHLWSNFAVINMSRLNTSIIEVLP</sequence>
<organism evidence="1 2">
    <name type="scientific">Ustilaginoidea virens</name>
    <name type="common">Rice false smut fungus</name>
    <name type="synonym">Villosiclava virens</name>
    <dbReference type="NCBI Taxonomy" id="1159556"/>
    <lineage>
        <taxon>Eukaryota</taxon>
        <taxon>Fungi</taxon>
        <taxon>Dikarya</taxon>
        <taxon>Ascomycota</taxon>
        <taxon>Pezizomycotina</taxon>
        <taxon>Sordariomycetes</taxon>
        <taxon>Hypocreomycetidae</taxon>
        <taxon>Hypocreales</taxon>
        <taxon>Clavicipitaceae</taxon>
        <taxon>Ustilaginoidea</taxon>
    </lineage>
</organism>
<evidence type="ECO:0000313" key="1">
    <source>
        <dbReference type="EMBL" id="QUC20256.1"/>
    </source>
</evidence>
<accession>A0A8E5MI10</accession>
<dbReference type="GeneID" id="66065275"/>
<dbReference type="Proteomes" id="UP000027002">
    <property type="component" value="Chromosome 3"/>
</dbReference>
<reference evidence="1" key="1">
    <citation type="submission" date="2020-03" db="EMBL/GenBank/DDBJ databases">
        <title>A mixture of massive structural variations and highly conserved coding sequences in Ustilaginoidea virens genome.</title>
        <authorList>
            <person name="Zhang K."/>
            <person name="Zhao Z."/>
            <person name="Zhang Z."/>
            <person name="Li Y."/>
            <person name="Hsiang T."/>
            <person name="Sun W."/>
        </authorList>
    </citation>
    <scope>NUCLEOTIDE SEQUENCE</scope>
    <source>
        <strain evidence="1">UV-8b</strain>
    </source>
</reference>
<protein>
    <submittedName>
        <fullName evidence="1">Uncharacterized protein</fullName>
    </submittedName>
</protein>
<keyword evidence="2" id="KW-1185">Reference proteome</keyword>
<proteinExistence type="predicted"/>
<dbReference type="EMBL" id="CP072755">
    <property type="protein sequence ID" value="QUC20256.1"/>
    <property type="molecule type" value="Genomic_DNA"/>
</dbReference>
<gene>
    <name evidence="1" type="ORF">UV8b_04497</name>
</gene>
<dbReference type="KEGG" id="uvi:66065275"/>
<dbReference type="AlphaFoldDB" id="A0A8E5MI10"/>
<evidence type="ECO:0000313" key="2">
    <source>
        <dbReference type="Proteomes" id="UP000027002"/>
    </source>
</evidence>
<name>A0A8E5MI10_USTVR</name>